<evidence type="ECO:0000256" key="5">
    <source>
        <dbReference type="ARBA" id="ARBA00029554"/>
    </source>
</evidence>
<dbReference type="Pfam" id="PF03143">
    <property type="entry name" value="GTP_EFTU_D3"/>
    <property type="match status" value="1"/>
</dbReference>
<dbReference type="EMBL" id="JAYFUH010000031">
    <property type="protein sequence ID" value="MEA5665977.1"/>
    <property type="molecule type" value="Genomic_DNA"/>
</dbReference>
<dbReference type="Pfam" id="PF03144">
    <property type="entry name" value="GTP_EFTU_D2"/>
    <property type="match status" value="1"/>
</dbReference>
<dbReference type="SUPFAM" id="SSF50465">
    <property type="entry name" value="EF-Tu/eEF-1alpha/eIF2-gamma C-terminal domain"/>
    <property type="match status" value="1"/>
</dbReference>
<dbReference type="InterPro" id="IPR005225">
    <property type="entry name" value="Small_GTP-bd"/>
</dbReference>
<dbReference type="NCBIfam" id="NF009373">
    <property type="entry name" value="PRK12736.1"/>
    <property type="match status" value="1"/>
</dbReference>
<dbReference type="InterPro" id="IPR004160">
    <property type="entry name" value="Transl_elong_EFTu/EF1A_C"/>
</dbReference>
<evidence type="ECO:0000256" key="6">
    <source>
        <dbReference type="NCBIfam" id="TIGR00485"/>
    </source>
</evidence>
<dbReference type="InterPro" id="IPR050055">
    <property type="entry name" value="EF-Tu_GTPase"/>
</dbReference>
<evidence type="ECO:0000256" key="4">
    <source>
        <dbReference type="ARBA" id="ARBA00023134"/>
    </source>
</evidence>
<evidence type="ECO:0000313" key="9">
    <source>
        <dbReference type="Proteomes" id="UP001301653"/>
    </source>
</evidence>
<comment type="caution">
    <text evidence="8">The sequence shown here is derived from an EMBL/GenBank/DDBJ whole genome shotgun (WGS) entry which is preliminary data.</text>
</comment>
<feature type="non-terminal residue" evidence="8">
    <location>
        <position position="1"/>
    </location>
</feature>
<sequence>RTKPHVNVGTIGHVDHGKTTLTAALTKIGAERFGGEFKDYSSIDAAPEEKARGITISTAHVEYESESRHYAHVDCPGHADYVKNMITGAAQMDGAILVCSAADGPMPQTREHILLSRQVGVPYIVVFLNKADMVDDAELLELVEMEVRELLSKYDFPGDDTPIVHGSARLALEGDQSDIGVPAILKLVEALDSWIPTPERDVDKPFLMPVEDVFSISGRGTVVTGRIERGVIKVGEEIEIVGIRPTQKTTVTGVEMFRKLLDQGQAGDNAGLLLRGTKRDDVERGQVLAKPGSITPHTQFDAEVYVLSKDEGGRHTPFFKGYRPQFYFRTTDITGAVELPEGVEMVMPGDNVKMAVTLINPVAMDEGLRFAIREGGRTVGAGVVSKIIK</sequence>
<dbReference type="SUPFAM" id="SSF50447">
    <property type="entry name" value="Translation proteins"/>
    <property type="match status" value="1"/>
</dbReference>
<dbReference type="InterPro" id="IPR000795">
    <property type="entry name" value="T_Tr_GTP-bd_dom"/>
</dbReference>
<dbReference type="InterPro" id="IPR033720">
    <property type="entry name" value="EFTU_2"/>
</dbReference>
<dbReference type="NCBIfam" id="TIGR00231">
    <property type="entry name" value="small_GTP"/>
    <property type="match status" value="1"/>
</dbReference>
<dbReference type="Gene3D" id="3.40.50.300">
    <property type="entry name" value="P-loop containing nucleotide triphosphate hydrolases"/>
    <property type="match status" value="1"/>
</dbReference>
<protein>
    <recommendedName>
        <fullName evidence="5 6">Elongation factor Tu</fullName>
    </recommendedName>
</protein>
<dbReference type="InterPro" id="IPR004541">
    <property type="entry name" value="Transl_elong_EFTu/EF1A_bac/org"/>
</dbReference>
<dbReference type="HAMAP" id="MF_00118_B">
    <property type="entry name" value="EF_Tu_B"/>
    <property type="match status" value="1"/>
</dbReference>
<dbReference type="CDD" id="cd01884">
    <property type="entry name" value="EF_Tu"/>
    <property type="match status" value="1"/>
</dbReference>
<evidence type="ECO:0000259" key="7">
    <source>
        <dbReference type="PROSITE" id="PS51722"/>
    </source>
</evidence>
<reference evidence="8 9" key="1">
    <citation type="submission" date="2023-12" db="EMBL/GenBank/DDBJ databases">
        <title>Stenotrophomonas guangdongensis sp. nov., isolated from wilted pepper plants (Capsicum annuum).</title>
        <authorList>
            <person name="Qiu M."/>
            <person name="Li Y."/>
            <person name="Liu Q."/>
            <person name="Zhang X."/>
            <person name="Huang Y."/>
            <person name="Guo R."/>
            <person name="Hu M."/>
            <person name="Zhou J."/>
            <person name="Zhou X."/>
        </authorList>
    </citation>
    <scope>NUCLEOTIDE SEQUENCE [LARGE SCALE GENOMIC DNA]</scope>
    <source>
        <strain evidence="8 9">MH1</strain>
    </source>
</reference>
<dbReference type="NCBIfam" id="NF009372">
    <property type="entry name" value="PRK12735.1"/>
    <property type="match status" value="1"/>
</dbReference>
<dbReference type="NCBIfam" id="NF000766">
    <property type="entry name" value="PRK00049.1"/>
    <property type="match status" value="1"/>
</dbReference>
<keyword evidence="1" id="KW-0547">Nucleotide-binding</keyword>
<evidence type="ECO:0000256" key="3">
    <source>
        <dbReference type="ARBA" id="ARBA00022917"/>
    </source>
</evidence>
<dbReference type="SUPFAM" id="SSF52540">
    <property type="entry name" value="P-loop containing nucleoside triphosphate hydrolases"/>
    <property type="match status" value="1"/>
</dbReference>
<dbReference type="PANTHER" id="PTHR43721:SF22">
    <property type="entry name" value="ELONGATION FACTOR TU, MITOCHONDRIAL"/>
    <property type="match status" value="1"/>
</dbReference>
<keyword evidence="3" id="KW-0648">Protein biosynthesis</keyword>
<dbReference type="CDD" id="cd03707">
    <property type="entry name" value="EFTU_III"/>
    <property type="match status" value="1"/>
</dbReference>
<dbReference type="InterPro" id="IPR027417">
    <property type="entry name" value="P-loop_NTPase"/>
</dbReference>
<dbReference type="Pfam" id="PF00009">
    <property type="entry name" value="GTP_EFTU"/>
    <property type="match status" value="1"/>
</dbReference>
<evidence type="ECO:0000256" key="1">
    <source>
        <dbReference type="ARBA" id="ARBA00022741"/>
    </source>
</evidence>
<name>A0ABU5UY26_9GAMM</name>
<dbReference type="InterPro" id="IPR009001">
    <property type="entry name" value="Transl_elong_EF1A/Init_IF2_C"/>
</dbReference>
<dbReference type="InterPro" id="IPR041709">
    <property type="entry name" value="EF-Tu_GTP-bd"/>
</dbReference>
<evidence type="ECO:0000256" key="2">
    <source>
        <dbReference type="ARBA" id="ARBA00022768"/>
    </source>
</evidence>
<proteinExistence type="inferred from homology"/>
<dbReference type="NCBIfam" id="TIGR00485">
    <property type="entry name" value="EF-Tu"/>
    <property type="match status" value="1"/>
</dbReference>
<feature type="domain" description="Tr-type G" evidence="7">
    <location>
        <begin position="3"/>
        <end position="199"/>
    </location>
</feature>
<dbReference type="PRINTS" id="PR00315">
    <property type="entry name" value="ELONGATNFCT"/>
</dbReference>
<dbReference type="PANTHER" id="PTHR43721">
    <property type="entry name" value="ELONGATION FACTOR TU-RELATED"/>
    <property type="match status" value="1"/>
</dbReference>
<dbReference type="CDD" id="cd03697">
    <property type="entry name" value="EFTU_II"/>
    <property type="match status" value="1"/>
</dbReference>
<organism evidence="8 9">
    <name type="scientific">Stenotrophomonas capsici</name>
    <dbReference type="NCBI Taxonomy" id="3110230"/>
    <lineage>
        <taxon>Bacteria</taxon>
        <taxon>Pseudomonadati</taxon>
        <taxon>Pseudomonadota</taxon>
        <taxon>Gammaproteobacteria</taxon>
        <taxon>Lysobacterales</taxon>
        <taxon>Lysobacteraceae</taxon>
        <taxon>Stenotrophomonas</taxon>
    </lineage>
</organism>
<dbReference type="InterPro" id="IPR031157">
    <property type="entry name" value="G_TR_CS"/>
</dbReference>
<keyword evidence="9" id="KW-1185">Reference proteome</keyword>
<dbReference type="InterPro" id="IPR009000">
    <property type="entry name" value="Transl_B-barrel_sf"/>
</dbReference>
<dbReference type="GO" id="GO:0003746">
    <property type="term" value="F:translation elongation factor activity"/>
    <property type="evidence" value="ECO:0007669"/>
    <property type="project" value="UniProtKB-KW"/>
</dbReference>
<keyword evidence="4" id="KW-0342">GTP-binding</keyword>
<evidence type="ECO:0000313" key="8">
    <source>
        <dbReference type="EMBL" id="MEA5665977.1"/>
    </source>
</evidence>
<dbReference type="PROSITE" id="PS00301">
    <property type="entry name" value="G_TR_1"/>
    <property type="match status" value="1"/>
</dbReference>
<dbReference type="RefSeq" id="WP_323437607.1">
    <property type="nucleotide sequence ID" value="NZ_JAYFUH010000031.1"/>
</dbReference>
<dbReference type="Proteomes" id="UP001301653">
    <property type="component" value="Unassembled WGS sequence"/>
</dbReference>
<dbReference type="InterPro" id="IPR004161">
    <property type="entry name" value="EFTu-like_2"/>
</dbReference>
<accession>A0ABU5UY26</accession>
<dbReference type="Gene3D" id="2.40.30.10">
    <property type="entry name" value="Translation factors"/>
    <property type="match status" value="2"/>
</dbReference>
<gene>
    <name evidence="8" type="primary">tuf</name>
    <name evidence="8" type="ORF">VA603_00305</name>
</gene>
<dbReference type="PROSITE" id="PS51722">
    <property type="entry name" value="G_TR_2"/>
    <property type="match status" value="1"/>
</dbReference>
<keyword evidence="2 8" id="KW-0251">Elongation factor</keyword>